<proteinExistence type="predicted"/>
<dbReference type="AlphaFoldDB" id="A0A834FU31"/>
<keyword evidence="1" id="KW-0611">Plant defense</keyword>
<dbReference type="Gene3D" id="3.80.10.10">
    <property type="entry name" value="Ribonuclease Inhibitor"/>
    <property type="match status" value="1"/>
</dbReference>
<dbReference type="SUPFAM" id="SSF52047">
    <property type="entry name" value="RNI-like"/>
    <property type="match status" value="1"/>
</dbReference>
<protein>
    <recommendedName>
        <fullName evidence="2">Disease resistance protein At4g27190-like leucine-rich repeats domain-containing protein</fullName>
    </recommendedName>
</protein>
<evidence type="ECO:0000313" key="4">
    <source>
        <dbReference type="Proteomes" id="UP000626092"/>
    </source>
</evidence>
<sequence length="364" mass="41905">MLKAKGIQLRNELISLVDKAEVLVLEGIQLTVYPFRLSSKLTVLTIQELELKYLFTPTIAKELVHLEKLEVRSCKIMEGIVRFEGQKDENEITGEVKFSKLKQLKLTSLPNLISFFAKKEEMGTTMGSFSTRAQPLFNEQVIFPVLESLTIDGLDNIIKIWDKQLVVVWQEQGSFCQLTDLEVTHCSKLMHVFPSNINLLLKNLETLNVIACETMKRIVEFEGERDEDGVRNEVAFPAREHLEMVGVIEIQDKQSLPEPREEVESLCKLVRICIAKCDQLLYVFPSHMLIQNLQDLRIENCDELEVIFSKDPKDEKEAINDDIIVFPRLMAVRLGWLPQLKSFYSETQGFFSHKVQRTSLPLFT</sequence>
<comment type="caution">
    <text evidence="3">The sequence shown here is derived from an EMBL/GenBank/DDBJ whole genome shotgun (WGS) entry which is preliminary data.</text>
</comment>
<reference evidence="3" key="1">
    <citation type="submission" date="2019-11" db="EMBL/GenBank/DDBJ databases">
        <authorList>
            <person name="Liu Y."/>
            <person name="Hou J."/>
            <person name="Li T.-Q."/>
            <person name="Guan C.-H."/>
            <person name="Wu X."/>
            <person name="Wu H.-Z."/>
            <person name="Ling F."/>
            <person name="Zhang R."/>
            <person name="Shi X.-G."/>
            <person name="Ren J.-P."/>
            <person name="Chen E.-F."/>
            <person name="Sun J.-M."/>
        </authorList>
    </citation>
    <scope>NUCLEOTIDE SEQUENCE</scope>
    <source>
        <strain evidence="3">Adult_tree_wgs_1</strain>
        <tissue evidence="3">Leaves</tissue>
    </source>
</reference>
<dbReference type="OrthoDB" id="1747797at2759"/>
<keyword evidence="4" id="KW-1185">Reference proteome</keyword>
<organism evidence="3 4">
    <name type="scientific">Rhododendron simsii</name>
    <name type="common">Sims's rhododendron</name>
    <dbReference type="NCBI Taxonomy" id="118357"/>
    <lineage>
        <taxon>Eukaryota</taxon>
        <taxon>Viridiplantae</taxon>
        <taxon>Streptophyta</taxon>
        <taxon>Embryophyta</taxon>
        <taxon>Tracheophyta</taxon>
        <taxon>Spermatophyta</taxon>
        <taxon>Magnoliopsida</taxon>
        <taxon>eudicotyledons</taxon>
        <taxon>Gunneridae</taxon>
        <taxon>Pentapetalae</taxon>
        <taxon>asterids</taxon>
        <taxon>Ericales</taxon>
        <taxon>Ericaceae</taxon>
        <taxon>Ericoideae</taxon>
        <taxon>Rhodoreae</taxon>
        <taxon>Rhododendron</taxon>
    </lineage>
</organism>
<feature type="domain" description="Disease resistance protein At4g27190-like leucine-rich repeats" evidence="2">
    <location>
        <begin position="155"/>
        <end position="232"/>
    </location>
</feature>
<evidence type="ECO:0000313" key="3">
    <source>
        <dbReference type="EMBL" id="KAF7112447.1"/>
    </source>
</evidence>
<dbReference type="Pfam" id="PF23247">
    <property type="entry name" value="LRR_RPS2"/>
    <property type="match status" value="3"/>
</dbReference>
<dbReference type="InterPro" id="IPR050905">
    <property type="entry name" value="Plant_NBS-LRR"/>
</dbReference>
<feature type="domain" description="Disease resistance protein At4g27190-like leucine-rich repeats" evidence="2">
    <location>
        <begin position="38"/>
        <end position="120"/>
    </location>
</feature>
<dbReference type="Proteomes" id="UP000626092">
    <property type="component" value="Unassembled WGS sequence"/>
</dbReference>
<accession>A0A834FU31</accession>
<name>A0A834FU31_RHOSS</name>
<dbReference type="PANTHER" id="PTHR33463">
    <property type="entry name" value="NB-ARC DOMAIN-CONTAINING PROTEIN-RELATED"/>
    <property type="match status" value="1"/>
</dbReference>
<feature type="domain" description="Disease resistance protein At4g27190-like leucine-rich repeats" evidence="2">
    <location>
        <begin position="263"/>
        <end position="348"/>
    </location>
</feature>
<dbReference type="InterPro" id="IPR057135">
    <property type="entry name" value="At4g27190-like_LRR"/>
</dbReference>
<gene>
    <name evidence="3" type="ORF">RHSIM_RhsimUnG0228200</name>
</gene>
<dbReference type="InterPro" id="IPR032675">
    <property type="entry name" value="LRR_dom_sf"/>
</dbReference>
<evidence type="ECO:0000256" key="1">
    <source>
        <dbReference type="ARBA" id="ARBA00022821"/>
    </source>
</evidence>
<dbReference type="EMBL" id="WJXA01000494">
    <property type="protein sequence ID" value="KAF7112447.1"/>
    <property type="molecule type" value="Genomic_DNA"/>
</dbReference>
<evidence type="ECO:0000259" key="2">
    <source>
        <dbReference type="Pfam" id="PF23247"/>
    </source>
</evidence>